<reference evidence="10 11" key="1">
    <citation type="submission" date="2024-05" db="EMBL/GenBank/DDBJ databases">
        <title>Haplotype-resolved chromosome-level genome assembly of Huyou (Citrus changshanensis).</title>
        <authorList>
            <person name="Miao C."/>
            <person name="Chen W."/>
            <person name="Wu Y."/>
            <person name="Wang L."/>
            <person name="Zhao S."/>
            <person name="Grierson D."/>
            <person name="Xu C."/>
            <person name="Chen K."/>
        </authorList>
    </citation>
    <scope>NUCLEOTIDE SEQUENCE [LARGE SCALE GENOMIC DNA]</scope>
    <source>
        <strain evidence="10">01-14</strain>
        <tissue evidence="10">Leaf</tissue>
    </source>
</reference>
<dbReference type="GO" id="GO:0008270">
    <property type="term" value="F:zinc ion binding"/>
    <property type="evidence" value="ECO:0007669"/>
    <property type="project" value="UniProtKB-KW"/>
</dbReference>
<dbReference type="PANTHER" id="PTHR45988:SF18">
    <property type="entry name" value="C2H2-TYPE ZINC FINGER FAMILY PROTEIN"/>
    <property type="match status" value="1"/>
</dbReference>
<gene>
    <name evidence="10" type="ORF">WN944_002359</name>
</gene>
<comment type="caution">
    <text evidence="10">The sequence shown here is derived from an EMBL/GenBank/DDBJ whole genome shotgun (WGS) entry which is preliminary data.</text>
</comment>
<keyword evidence="4" id="KW-0862">Zinc</keyword>
<dbReference type="PANTHER" id="PTHR45988">
    <property type="entry name" value="C2H2 TYPE ZINC FINGER TRANSCRIPTION FACTOR FAMILY-RELATED"/>
    <property type="match status" value="1"/>
</dbReference>
<dbReference type="PROSITE" id="PS50157">
    <property type="entry name" value="ZINC_FINGER_C2H2_2"/>
    <property type="match status" value="4"/>
</dbReference>
<keyword evidence="1" id="KW-0479">Metal-binding</keyword>
<proteinExistence type="predicted"/>
<dbReference type="InterPro" id="IPR036236">
    <property type="entry name" value="Znf_C2H2_sf"/>
</dbReference>
<accession>A0AAP0MIE1</accession>
<feature type="region of interest" description="Disordered" evidence="8">
    <location>
        <begin position="451"/>
        <end position="493"/>
    </location>
</feature>
<feature type="region of interest" description="Disordered" evidence="8">
    <location>
        <begin position="252"/>
        <end position="276"/>
    </location>
</feature>
<sequence length="594" mass="65147">MAEEDQEDQEQPLPAAVAVEAAQDKPNQLVSEADDDTEITKGSSLSLKLKIPITKPPAAAAAEADDRQFMEEDLLLQREQEQDQQDRGGVLGLPRTCSECGKQFTSGKALGGHKRACLQKIKNGTTHNNQNPRLIKKAVAVKLEEAGEEGNINNHICYVCHQSFRSVKSLYGHMRKHPEREWRGVQPPKHYLLNHRRQHPSPSSSPTIHYRLSRDNRDHDHYDDDGYDVDGSMGSGGEDLVESLRGWSAKRKRGQRLIMSSSSDEDEDEDEEEAMQQAVSDLLLLAQLSADDCNDNKEQRGTFDHHRVISSVDSGYGVLKIKDNNKIDDDNDEDDEREKKKGNVEMKDGNGLGFDNCNSEDMWTVKKDYEGDEDAGSSDMDDQMMMMMMKKKQQKKNKRRRLNELDDAVLEGTTAGGGALKEEPVVMSTAQTYSCLICNKSFDKHQALGGHVASHNKNKNVKESSSASAAAEDSKGEDKLAAAASDEENGESSRELAAAAAAAGGSSEHKCNICNKIFPTGQALGGHKRCHWTGPAEAFSSSSQVTTSAGEVTQRAPSPSRVVHDFDLNDTPPEYYQFHGCEAAGPSAAAATIS</sequence>
<feature type="domain" description="C2H2-type" evidence="9">
    <location>
        <begin position="95"/>
        <end position="132"/>
    </location>
</feature>
<dbReference type="GO" id="GO:0003700">
    <property type="term" value="F:DNA-binding transcription factor activity"/>
    <property type="evidence" value="ECO:0007669"/>
    <property type="project" value="InterPro"/>
</dbReference>
<organism evidence="10 11">
    <name type="scientific">Citrus x changshan-huyou</name>
    <dbReference type="NCBI Taxonomy" id="2935761"/>
    <lineage>
        <taxon>Eukaryota</taxon>
        <taxon>Viridiplantae</taxon>
        <taxon>Streptophyta</taxon>
        <taxon>Embryophyta</taxon>
        <taxon>Tracheophyta</taxon>
        <taxon>Spermatophyta</taxon>
        <taxon>Magnoliopsida</taxon>
        <taxon>eudicotyledons</taxon>
        <taxon>Gunneridae</taxon>
        <taxon>Pentapetalae</taxon>
        <taxon>rosids</taxon>
        <taxon>malvids</taxon>
        <taxon>Sapindales</taxon>
        <taxon>Rutaceae</taxon>
        <taxon>Aurantioideae</taxon>
        <taxon>Citrus</taxon>
    </lineage>
</organism>
<dbReference type="SMART" id="SM00355">
    <property type="entry name" value="ZnF_C2H2"/>
    <property type="match status" value="4"/>
</dbReference>
<name>A0AAP0MIE1_9ROSI</name>
<dbReference type="Proteomes" id="UP001428341">
    <property type="component" value="Unassembled WGS sequence"/>
</dbReference>
<feature type="compositionally biased region" description="Basic and acidic residues" evidence="8">
    <location>
        <begin position="212"/>
        <end position="224"/>
    </location>
</feature>
<dbReference type="GO" id="GO:0000976">
    <property type="term" value="F:transcription cis-regulatory region binding"/>
    <property type="evidence" value="ECO:0007669"/>
    <property type="project" value="TreeGrafter"/>
</dbReference>
<dbReference type="InterPro" id="IPR013087">
    <property type="entry name" value="Znf_C2H2_type"/>
</dbReference>
<evidence type="ECO:0000313" key="11">
    <source>
        <dbReference type="Proteomes" id="UP001428341"/>
    </source>
</evidence>
<keyword evidence="3 7" id="KW-0863">Zinc-finger</keyword>
<feature type="domain" description="C2H2-type" evidence="9">
    <location>
        <begin position="155"/>
        <end position="182"/>
    </location>
</feature>
<evidence type="ECO:0000256" key="4">
    <source>
        <dbReference type="ARBA" id="ARBA00022833"/>
    </source>
</evidence>
<dbReference type="Gene3D" id="3.30.160.60">
    <property type="entry name" value="Classic Zinc Finger"/>
    <property type="match status" value="2"/>
</dbReference>
<feature type="domain" description="C2H2-type" evidence="9">
    <location>
        <begin position="433"/>
        <end position="460"/>
    </location>
</feature>
<evidence type="ECO:0000256" key="6">
    <source>
        <dbReference type="ARBA" id="ARBA00023163"/>
    </source>
</evidence>
<evidence type="ECO:0000256" key="1">
    <source>
        <dbReference type="ARBA" id="ARBA00022723"/>
    </source>
</evidence>
<protein>
    <recommendedName>
        <fullName evidence="9">C2H2-type domain-containing protein</fullName>
    </recommendedName>
</protein>
<evidence type="ECO:0000256" key="3">
    <source>
        <dbReference type="ARBA" id="ARBA00022771"/>
    </source>
</evidence>
<dbReference type="SUPFAM" id="SSF57667">
    <property type="entry name" value="beta-beta-alpha zinc fingers"/>
    <property type="match status" value="2"/>
</dbReference>
<feature type="region of interest" description="Disordered" evidence="8">
    <location>
        <begin position="322"/>
        <end position="355"/>
    </location>
</feature>
<keyword evidence="6" id="KW-0804">Transcription</keyword>
<keyword evidence="2" id="KW-0677">Repeat</keyword>
<dbReference type="AlphaFoldDB" id="A0AAP0MIE1"/>
<dbReference type="InterPro" id="IPR044653">
    <property type="entry name" value="AZF1/2/3-like"/>
</dbReference>
<evidence type="ECO:0000256" key="7">
    <source>
        <dbReference type="PROSITE-ProRule" id="PRU00042"/>
    </source>
</evidence>
<evidence type="ECO:0000259" key="9">
    <source>
        <dbReference type="PROSITE" id="PS50157"/>
    </source>
</evidence>
<keyword evidence="11" id="KW-1185">Reference proteome</keyword>
<evidence type="ECO:0000256" key="8">
    <source>
        <dbReference type="SAM" id="MobiDB-lite"/>
    </source>
</evidence>
<evidence type="ECO:0000256" key="5">
    <source>
        <dbReference type="ARBA" id="ARBA00023015"/>
    </source>
</evidence>
<dbReference type="EMBL" id="JBCGBO010000004">
    <property type="protein sequence ID" value="KAK9209990.1"/>
    <property type="molecule type" value="Genomic_DNA"/>
</dbReference>
<evidence type="ECO:0000256" key="2">
    <source>
        <dbReference type="ARBA" id="ARBA00022737"/>
    </source>
</evidence>
<keyword evidence="5" id="KW-0805">Transcription regulation</keyword>
<dbReference type="PROSITE" id="PS00028">
    <property type="entry name" value="ZINC_FINGER_C2H2_1"/>
    <property type="match status" value="3"/>
</dbReference>
<evidence type="ECO:0000313" key="10">
    <source>
        <dbReference type="EMBL" id="KAK9209990.1"/>
    </source>
</evidence>
<dbReference type="GO" id="GO:0005634">
    <property type="term" value="C:nucleus"/>
    <property type="evidence" value="ECO:0007669"/>
    <property type="project" value="TreeGrafter"/>
</dbReference>
<feature type="domain" description="C2H2-type" evidence="9">
    <location>
        <begin position="509"/>
        <end position="531"/>
    </location>
</feature>
<feature type="compositionally biased region" description="Acidic residues" evidence="8">
    <location>
        <begin position="263"/>
        <end position="274"/>
    </location>
</feature>
<dbReference type="Pfam" id="PF13912">
    <property type="entry name" value="zf-C2H2_6"/>
    <property type="match status" value="4"/>
</dbReference>
<feature type="region of interest" description="Disordered" evidence="8">
    <location>
        <begin position="193"/>
        <end position="235"/>
    </location>
</feature>
<feature type="compositionally biased region" description="Basic and acidic residues" evidence="8">
    <location>
        <begin position="337"/>
        <end position="348"/>
    </location>
</feature>